<accession>R7QCZ1</accession>
<proteinExistence type="inferred from homology"/>
<evidence type="ECO:0000313" key="3">
    <source>
        <dbReference type="EMBL" id="CDF35638.1"/>
    </source>
</evidence>
<reference evidence="4" key="1">
    <citation type="journal article" date="2013" name="Proc. Natl. Acad. Sci. U.S.A.">
        <title>Genome structure and metabolic features in the red seaweed Chondrus crispus shed light on evolution of the Archaeplastida.</title>
        <authorList>
            <person name="Collen J."/>
            <person name="Porcel B."/>
            <person name="Carre W."/>
            <person name="Ball S.G."/>
            <person name="Chaparro C."/>
            <person name="Tonon T."/>
            <person name="Barbeyron T."/>
            <person name="Michel G."/>
            <person name="Noel B."/>
            <person name="Valentin K."/>
            <person name="Elias M."/>
            <person name="Artiguenave F."/>
            <person name="Arun A."/>
            <person name="Aury J.M."/>
            <person name="Barbosa-Neto J.F."/>
            <person name="Bothwell J.H."/>
            <person name="Bouget F.Y."/>
            <person name="Brillet L."/>
            <person name="Cabello-Hurtado F."/>
            <person name="Capella-Gutierrez S."/>
            <person name="Charrier B."/>
            <person name="Cladiere L."/>
            <person name="Cock J.M."/>
            <person name="Coelho S.M."/>
            <person name="Colleoni C."/>
            <person name="Czjzek M."/>
            <person name="Da Silva C."/>
            <person name="Delage L."/>
            <person name="Denoeud F."/>
            <person name="Deschamps P."/>
            <person name="Dittami S.M."/>
            <person name="Gabaldon T."/>
            <person name="Gachon C.M."/>
            <person name="Groisillier A."/>
            <person name="Herve C."/>
            <person name="Jabbari K."/>
            <person name="Katinka M."/>
            <person name="Kloareg B."/>
            <person name="Kowalczyk N."/>
            <person name="Labadie K."/>
            <person name="Leblanc C."/>
            <person name="Lopez P.J."/>
            <person name="McLachlan D.H."/>
            <person name="Meslet-Cladiere L."/>
            <person name="Moustafa A."/>
            <person name="Nehr Z."/>
            <person name="Nyvall Collen P."/>
            <person name="Panaud O."/>
            <person name="Partensky F."/>
            <person name="Poulain J."/>
            <person name="Rensing S.A."/>
            <person name="Rousvoal S."/>
            <person name="Samson G."/>
            <person name="Symeonidi A."/>
            <person name="Weissenbach J."/>
            <person name="Zambounis A."/>
            <person name="Wincker P."/>
            <person name="Boyen C."/>
        </authorList>
    </citation>
    <scope>NUCLEOTIDE SEQUENCE [LARGE SCALE GENOMIC DNA]</scope>
    <source>
        <strain evidence="4">cv. Stackhouse</strain>
    </source>
</reference>
<dbReference type="Gene3D" id="3.30.70.3490">
    <property type="match status" value="1"/>
</dbReference>
<dbReference type="Gene3D" id="2.40.160.120">
    <property type="match status" value="1"/>
</dbReference>
<dbReference type="GO" id="GO:0005829">
    <property type="term" value="C:cytosol"/>
    <property type="evidence" value="ECO:0007669"/>
    <property type="project" value="TreeGrafter"/>
</dbReference>
<feature type="compositionally biased region" description="Basic and acidic residues" evidence="2">
    <location>
        <begin position="332"/>
        <end position="368"/>
    </location>
</feature>
<dbReference type="Pfam" id="PF01237">
    <property type="entry name" value="Oxysterol_BP"/>
    <property type="match status" value="1"/>
</dbReference>
<dbReference type="GeneID" id="17323174"/>
<gene>
    <name evidence="3" type="ORF">CHC_T00003746001</name>
</gene>
<organism evidence="3 4">
    <name type="scientific">Chondrus crispus</name>
    <name type="common">Carrageen Irish moss</name>
    <name type="synonym">Polymorpha crispa</name>
    <dbReference type="NCBI Taxonomy" id="2769"/>
    <lineage>
        <taxon>Eukaryota</taxon>
        <taxon>Rhodophyta</taxon>
        <taxon>Florideophyceae</taxon>
        <taxon>Rhodymeniophycidae</taxon>
        <taxon>Gigartinales</taxon>
        <taxon>Gigartinaceae</taxon>
        <taxon>Chondrus</taxon>
    </lineage>
</organism>
<comment type="similarity">
    <text evidence="1">Belongs to the OSBP family.</text>
</comment>
<dbReference type="GO" id="GO:0120009">
    <property type="term" value="P:intermembrane lipid transfer"/>
    <property type="evidence" value="ECO:0007669"/>
    <property type="project" value="UniProtKB-ARBA"/>
</dbReference>
<dbReference type="PhylomeDB" id="R7QCZ1"/>
<evidence type="ECO:0000256" key="1">
    <source>
        <dbReference type="ARBA" id="ARBA00008842"/>
    </source>
</evidence>
<feature type="region of interest" description="Disordered" evidence="2">
    <location>
        <begin position="1"/>
        <end position="21"/>
    </location>
</feature>
<dbReference type="EMBL" id="HG001739">
    <property type="protein sequence ID" value="CDF35638.1"/>
    <property type="molecule type" value="Genomic_DNA"/>
</dbReference>
<name>R7QCZ1_CHOCR</name>
<dbReference type="GO" id="GO:0032934">
    <property type="term" value="F:sterol binding"/>
    <property type="evidence" value="ECO:0007669"/>
    <property type="project" value="TreeGrafter"/>
</dbReference>
<dbReference type="OrthoDB" id="1854502at2759"/>
<feature type="region of interest" description="Disordered" evidence="2">
    <location>
        <begin position="326"/>
        <end position="368"/>
    </location>
</feature>
<dbReference type="InterPro" id="IPR037239">
    <property type="entry name" value="OSBP_sf"/>
</dbReference>
<feature type="compositionally biased region" description="Pro residues" evidence="2">
    <location>
        <begin position="1"/>
        <end position="16"/>
    </location>
</feature>
<evidence type="ECO:0008006" key="5">
    <source>
        <dbReference type="Google" id="ProtNLM"/>
    </source>
</evidence>
<dbReference type="GO" id="GO:0016020">
    <property type="term" value="C:membrane"/>
    <property type="evidence" value="ECO:0007669"/>
    <property type="project" value="TreeGrafter"/>
</dbReference>
<dbReference type="FunFam" id="2.40.160.120:FF:000001">
    <property type="entry name" value="Oxysterol-binding protein"/>
    <property type="match status" value="1"/>
</dbReference>
<dbReference type="PANTHER" id="PTHR10972">
    <property type="entry name" value="OXYSTEROL-BINDING PROTEIN-RELATED"/>
    <property type="match status" value="1"/>
</dbReference>
<protein>
    <recommendedName>
        <fullName evidence="5">Oxysterol-binding protein</fullName>
    </recommendedName>
</protein>
<dbReference type="Proteomes" id="UP000012073">
    <property type="component" value="Unassembled WGS sequence"/>
</dbReference>
<dbReference type="RefSeq" id="XP_005715457.1">
    <property type="nucleotide sequence ID" value="XM_005715400.1"/>
</dbReference>
<evidence type="ECO:0000313" key="4">
    <source>
        <dbReference type="Proteomes" id="UP000012073"/>
    </source>
</evidence>
<dbReference type="AlphaFoldDB" id="R7QCZ1"/>
<sequence>MPPRKPYCPKPHPPLPAIRKPGTMTPALPASLLRAPGVDVPPTAATPLRPNLWAVLRDSVGMDLTRIALPVFFNEPLSFLQRLAEDLEYYHLLARAAAAGPGPTRTALVAAFFVSHYSSTAHRASKPFNPLLGETFDLVVPGAFRLVAEQVAHHPPISAIHASGDGWTYHTAHEIKNRFKGNSLEVWPEGNVYVTFDDGDHYVYEQAHTYVHNIIVGGLWLDNVGTVVIREVSKGKLLASVKLKRSALLFGEAKKVGDFSGKVCDVGKGGKAGKVLMKMDGNWNSEVRVDGKSVWTATQRPTKKDTAGHAMTAWAWGLNTKLEPGVVGSEVPKTDSRLRPDQRALEEGRYREAAAEKERLEDAQRRKRKEGVCERPRWFELVDEASTGRKEWKYRGGYFECKRERSWPDDLPDIF</sequence>
<dbReference type="OMA" id="AQENGVW"/>
<dbReference type="Gramene" id="CDF35638">
    <property type="protein sequence ID" value="CDF35638"/>
    <property type="gene ID" value="CHC_T00003746001"/>
</dbReference>
<dbReference type="KEGG" id="ccp:CHC_T00003746001"/>
<dbReference type="SUPFAM" id="SSF144000">
    <property type="entry name" value="Oxysterol-binding protein-like"/>
    <property type="match status" value="1"/>
</dbReference>
<dbReference type="InterPro" id="IPR000648">
    <property type="entry name" value="Oxysterol-bd"/>
</dbReference>
<evidence type="ECO:0000256" key="2">
    <source>
        <dbReference type="SAM" id="MobiDB-lite"/>
    </source>
</evidence>
<keyword evidence="4" id="KW-1185">Reference proteome</keyword>